<dbReference type="STRING" id="500610.SAMN02799615_02730"/>
<keyword evidence="4" id="KW-1185">Reference proteome</keyword>
<keyword evidence="2" id="KW-0732">Signal</keyword>
<dbReference type="PROSITE" id="PS51257">
    <property type="entry name" value="PROKAR_LIPOPROTEIN"/>
    <property type="match status" value="1"/>
</dbReference>
<dbReference type="RefSeq" id="WP_026634596.1">
    <property type="nucleotide sequence ID" value="NZ_FONH01000009.1"/>
</dbReference>
<proteinExistence type="predicted"/>
<reference evidence="4" key="1">
    <citation type="submission" date="2016-10" db="EMBL/GenBank/DDBJ databases">
        <authorList>
            <person name="Varghese N."/>
            <person name="Submissions S."/>
        </authorList>
    </citation>
    <scope>NUCLEOTIDE SEQUENCE [LARGE SCALE GENOMIC DNA]</scope>
    <source>
        <strain evidence="4">UNC178MFTsu3.1</strain>
    </source>
</reference>
<evidence type="ECO:0000313" key="3">
    <source>
        <dbReference type="EMBL" id="SFF19360.1"/>
    </source>
</evidence>
<feature type="chain" id="PRO_5011554986" description="DUF4124 domain-containing protein" evidence="2">
    <location>
        <begin position="20"/>
        <end position="212"/>
    </location>
</feature>
<dbReference type="EMBL" id="FONH01000009">
    <property type="protein sequence ID" value="SFF19360.1"/>
    <property type="molecule type" value="Genomic_DNA"/>
</dbReference>
<evidence type="ECO:0000256" key="1">
    <source>
        <dbReference type="SAM" id="MobiDB-lite"/>
    </source>
</evidence>
<gene>
    <name evidence="3" type="ORF">SAMN02799615_02730</name>
</gene>
<dbReference type="AlphaFoldDB" id="A0A1I2GQN9"/>
<name>A0A1I2GQN9_9GAMM</name>
<feature type="region of interest" description="Disordered" evidence="1">
    <location>
        <begin position="184"/>
        <end position="212"/>
    </location>
</feature>
<feature type="compositionally biased region" description="Basic and acidic residues" evidence="1">
    <location>
        <begin position="200"/>
        <end position="212"/>
    </location>
</feature>
<accession>A0A1I2GQN9</accession>
<evidence type="ECO:0008006" key="5">
    <source>
        <dbReference type="Google" id="ProtNLM"/>
    </source>
</evidence>
<dbReference type="Proteomes" id="UP000199477">
    <property type="component" value="Unassembled WGS sequence"/>
</dbReference>
<evidence type="ECO:0000256" key="2">
    <source>
        <dbReference type="SAM" id="SignalP"/>
    </source>
</evidence>
<feature type="signal peptide" evidence="2">
    <location>
        <begin position="1"/>
        <end position="19"/>
    </location>
</feature>
<organism evidence="3 4">
    <name type="scientific">Dyella marensis</name>
    <dbReference type="NCBI Taxonomy" id="500610"/>
    <lineage>
        <taxon>Bacteria</taxon>
        <taxon>Pseudomonadati</taxon>
        <taxon>Pseudomonadota</taxon>
        <taxon>Gammaproteobacteria</taxon>
        <taxon>Lysobacterales</taxon>
        <taxon>Rhodanobacteraceae</taxon>
        <taxon>Dyella</taxon>
    </lineage>
</organism>
<sequence length="212" mass="23594">MRRTSLILAAVIAVACAHAQNQGNNGMRYKWRDGQGLPHYSDSLTSDAIKYGYDVVNDRGLVIQHVERQLNPEERAAARKAADEQAAQQRAAQERVRNDSQLLSAYPNEADYKTSLQQEVDNIDQQIRTTQINLHSQEKALTDLLARAGDLERAKQPVPKFLSDSIAKQRNVVAGQRAALDRQQAARDAASAKIGPQLQHYRDLKAAQGKDK</sequence>
<protein>
    <recommendedName>
        <fullName evidence="5">DUF4124 domain-containing protein</fullName>
    </recommendedName>
</protein>
<evidence type="ECO:0000313" key="4">
    <source>
        <dbReference type="Proteomes" id="UP000199477"/>
    </source>
</evidence>